<evidence type="ECO:0000256" key="3">
    <source>
        <dbReference type="ARBA" id="ARBA00017941"/>
    </source>
</evidence>
<evidence type="ECO:0000313" key="9">
    <source>
        <dbReference type="Proteomes" id="UP000672602"/>
    </source>
</evidence>
<comment type="subcellular location">
    <subcellularLocation>
        <location evidence="1 6">Bacterial flagellum basal body</location>
    </subcellularLocation>
</comment>
<dbReference type="GO" id="GO:0030694">
    <property type="term" value="C:bacterial-type flagellum basal body, rod"/>
    <property type="evidence" value="ECO:0007669"/>
    <property type="project" value="UniProtKB-UniRule"/>
</dbReference>
<dbReference type="InterPro" id="IPR010930">
    <property type="entry name" value="Flg_bb/hook_C_dom"/>
</dbReference>
<keyword evidence="8" id="KW-0282">Flagellum</keyword>
<feature type="domain" description="Flagellar basal-body/hook protein C-terminal" evidence="7">
    <location>
        <begin position="92"/>
        <end position="135"/>
    </location>
</feature>
<comment type="similarity">
    <text evidence="2">Belongs to the flagella basal body rod proteins family.</text>
</comment>
<evidence type="ECO:0000256" key="4">
    <source>
        <dbReference type="ARBA" id="ARBA00023143"/>
    </source>
</evidence>
<keyword evidence="8" id="KW-0966">Cell projection</keyword>
<protein>
    <recommendedName>
        <fullName evidence="3 6">Flagellar basal-body rod protein FlgC</fullName>
    </recommendedName>
</protein>
<reference evidence="8" key="1">
    <citation type="submission" date="2021-04" db="EMBL/GenBank/DDBJ databases">
        <authorList>
            <person name="Zhang D.-C."/>
        </authorList>
    </citation>
    <scope>NUCLEOTIDE SEQUENCE</scope>
    <source>
        <strain evidence="8">CGMCC 1.15697</strain>
    </source>
</reference>
<dbReference type="PANTHER" id="PTHR30435">
    <property type="entry name" value="FLAGELLAR PROTEIN"/>
    <property type="match status" value="1"/>
</dbReference>
<evidence type="ECO:0000256" key="1">
    <source>
        <dbReference type="ARBA" id="ARBA00004117"/>
    </source>
</evidence>
<gene>
    <name evidence="8" type="primary">flgC</name>
    <name evidence="8" type="ORF">KAJ83_08340</name>
</gene>
<dbReference type="InterPro" id="IPR006299">
    <property type="entry name" value="FlgC"/>
</dbReference>
<proteinExistence type="inferred from homology"/>
<dbReference type="Pfam" id="PF06429">
    <property type="entry name" value="Flg_bbr_C"/>
    <property type="match status" value="1"/>
</dbReference>
<comment type="subunit">
    <text evidence="5 6">The basal body constitutes a major portion of the flagellar organelle and consists of four rings (L,P,S, and M) mounted on a central rod. The rod consists of about 26 subunits of FlgG in the distal portion, and FlgB, FlgC and FlgF are thought to build up the proximal portion of the rod with about 6 subunits each.</text>
</comment>
<keyword evidence="8" id="KW-0969">Cilium</keyword>
<evidence type="ECO:0000256" key="5">
    <source>
        <dbReference type="ARBA" id="ARBA00025933"/>
    </source>
</evidence>
<name>A0A8J7V3U9_9PROT</name>
<keyword evidence="4 6" id="KW-0975">Bacterial flagellum</keyword>
<evidence type="ECO:0000256" key="2">
    <source>
        <dbReference type="ARBA" id="ARBA00009677"/>
    </source>
</evidence>
<evidence type="ECO:0000313" key="8">
    <source>
        <dbReference type="EMBL" id="MBP5857014.1"/>
    </source>
</evidence>
<dbReference type="Proteomes" id="UP000672602">
    <property type="component" value="Unassembled WGS sequence"/>
</dbReference>
<dbReference type="NCBIfam" id="TIGR01395">
    <property type="entry name" value="FlgC"/>
    <property type="match status" value="1"/>
</dbReference>
<dbReference type="AlphaFoldDB" id="A0A8J7V3U9"/>
<dbReference type="RefSeq" id="WP_210681763.1">
    <property type="nucleotide sequence ID" value="NZ_JAGMWN010000003.1"/>
</dbReference>
<dbReference type="GO" id="GO:0071978">
    <property type="term" value="P:bacterial-type flagellum-dependent swarming motility"/>
    <property type="evidence" value="ECO:0007669"/>
    <property type="project" value="TreeGrafter"/>
</dbReference>
<organism evidence="8 9">
    <name type="scientific">Marivibrio halodurans</name>
    <dbReference type="NCBI Taxonomy" id="2039722"/>
    <lineage>
        <taxon>Bacteria</taxon>
        <taxon>Pseudomonadati</taxon>
        <taxon>Pseudomonadota</taxon>
        <taxon>Alphaproteobacteria</taxon>
        <taxon>Rhodospirillales</taxon>
        <taxon>Rhodospirillaceae</taxon>
        <taxon>Marivibrio</taxon>
    </lineage>
</organism>
<keyword evidence="9" id="KW-1185">Reference proteome</keyword>
<dbReference type="EMBL" id="JAGMWN010000003">
    <property type="protein sequence ID" value="MBP5857014.1"/>
    <property type="molecule type" value="Genomic_DNA"/>
</dbReference>
<comment type="caution">
    <text evidence="8">The sequence shown here is derived from an EMBL/GenBank/DDBJ whole genome shotgun (WGS) entry which is preliminary data.</text>
</comment>
<sequence>MDDLKATMFIAGTGMRAQGTRIKVISENIANGDSTAQTPGGDPYRRKTITFANEMDRALQADVVRIEEIGEAPGAFDLEYDPSHPAADPETGYYKLPNVNTLIEMTDMREANRSYRANLQVIETSKSMISQTVNMLR</sequence>
<evidence type="ECO:0000259" key="7">
    <source>
        <dbReference type="Pfam" id="PF06429"/>
    </source>
</evidence>
<accession>A0A8J7V3U9</accession>
<dbReference type="PANTHER" id="PTHR30435:SF2">
    <property type="entry name" value="FLAGELLAR BASAL-BODY ROD PROTEIN FLGC"/>
    <property type="match status" value="1"/>
</dbReference>
<evidence type="ECO:0000256" key="6">
    <source>
        <dbReference type="RuleBase" id="RU362062"/>
    </source>
</evidence>